<dbReference type="FunFam" id="3.40.50.2000:FF:000023">
    <property type="entry name" value="ADP-heptose--LPS heptosyltransferase II"/>
    <property type="match status" value="1"/>
</dbReference>
<dbReference type="InterPro" id="IPR011910">
    <property type="entry name" value="RfaF"/>
</dbReference>
<reference evidence="6" key="1">
    <citation type="submission" date="2022-06" db="EMBL/GenBank/DDBJ databases">
        <title>New Polynucleobacter species.</title>
        <authorList>
            <person name="Hahn M.W."/>
        </authorList>
    </citation>
    <scope>NUCLEOTIDE SEQUENCE</scope>
    <source>
        <strain evidence="6">UK-FUSCHL-C3</strain>
    </source>
</reference>
<dbReference type="PANTHER" id="PTHR30160">
    <property type="entry name" value="TETRAACYLDISACCHARIDE 4'-KINASE-RELATED"/>
    <property type="match status" value="1"/>
</dbReference>
<evidence type="ECO:0000313" key="6">
    <source>
        <dbReference type="EMBL" id="XCC57499.1"/>
    </source>
</evidence>
<dbReference type="InterPro" id="IPR051199">
    <property type="entry name" value="LPS_LOS_Heptosyltrfase"/>
</dbReference>
<comment type="similarity">
    <text evidence="3">Belongs to the glycosyltransferase 9 family.</text>
</comment>
<proteinExistence type="inferred from homology"/>
<evidence type="ECO:0000256" key="3">
    <source>
        <dbReference type="ARBA" id="ARBA00043995"/>
    </source>
</evidence>
<evidence type="ECO:0000256" key="2">
    <source>
        <dbReference type="ARBA" id="ARBA00022679"/>
    </source>
</evidence>
<dbReference type="GO" id="GO:0008713">
    <property type="term" value="F:ADP-heptose-lipopolysaccharide heptosyltransferase activity"/>
    <property type="evidence" value="ECO:0007669"/>
    <property type="project" value="UniProtKB-EC"/>
</dbReference>
<sequence length="338" mass="37428">MQRTLIIAPQWIGDAVMSQPLLAGLKQTNASQTIDVLCTPWVAPIYRACKEITKVIEVDFQHGILQWDLRRSIAKQIKANAYNRAFVLPNSFKSALIPWLAGIPIRIGYRGELRFGFINHVLANPSRQARTPMVEHYGQLLNISENSSPSFDHTSQPKLSIADEGVQEVKARIDALDTRTLYVFAPGAEYGPAKRWPSSHFAELATKILGKDTDAQIVILGSKADYSLAQEIQDHTKPIERIHNWCGVISLEEAMAVIAQCKQIISNDSGLMHIAAALAIPQIAIFGSSNPKHTPPLSKQAKVVWLGLACSPCYQRNCPLGHLDCLTKIEAEQVYTML</sequence>
<dbReference type="GO" id="GO:0005829">
    <property type="term" value="C:cytosol"/>
    <property type="evidence" value="ECO:0007669"/>
    <property type="project" value="TreeGrafter"/>
</dbReference>
<dbReference type="GO" id="GO:0009244">
    <property type="term" value="P:lipopolysaccharide core region biosynthetic process"/>
    <property type="evidence" value="ECO:0007669"/>
    <property type="project" value="TreeGrafter"/>
</dbReference>
<dbReference type="Gene3D" id="3.40.50.2000">
    <property type="entry name" value="Glycogen Phosphorylase B"/>
    <property type="match status" value="2"/>
</dbReference>
<evidence type="ECO:0000256" key="4">
    <source>
        <dbReference type="ARBA" id="ARBA00044042"/>
    </source>
</evidence>
<keyword evidence="2" id="KW-0808">Transferase</keyword>
<dbReference type="RefSeq" id="WP_353438529.1">
    <property type="nucleotide sequence ID" value="NZ_CP099959.1"/>
</dbReference>
<dbReference type="Pfam" id="PF01075">
    <property type="entry name" value="Glyco_transf_9"/>
    <property type="match status" value="1"/>
</dbReference>
<dbReference type="AlphaFoldDB" id="A0AAU8A1T8"/>
<name>A0AAU8A1T8_9BURK</name>
<dbReference type="CDD" id="cd03789">
    <property type="entry name" value="GT9_LPS_heptosyltransferase"/>
    <property type="match status" value="1"/>
</dbReference>
<gene>
    <name evidence="6" type="primary">waaF</name>
    <name evidence="6" type="ORF">NKE59_08395</name>
</gene>
<dbReference type="SUPFAM" id="SSF53756">
    <property type="entry name" value="UDP-Glycosyltransferase/glycogen phosphorylase"/>
    <property type="match status" value="1"/>
</dbReference>
<dbReference type="EMBL" id="CP099959">
    <property type="protein sequence ID" value="XCC57499.1"/>
    <property type="molecule type" value="Genomic_DNA"/>
</dbReference>
<protein>
    <recommendedName>
        <fullName evidence="4">lipopolysaccharide heptosyltransferase II</fullName>
        <ecNumber evidence="4">2.4.99.24</ecNumber>
    </recommendedName>
</protein>
<comment type="catalytic activity">
    <reaction evidence="5">
        <text>an L-alpha-D-Hep-(1-&gt;5)-[alpha-Kdo-(2-&gt;4)]-alpha-Kdo-(2-&gt;6)-lipid A + ADP-L-glycero-beta-D-manno-heptose = an L-alpha-D-Hep-(1-&gt;3)-L-alpha-D-Hep-(1-&gt;5)-[alpha-Kdo-(2-&gt;4)]-alpha-Kdo-(2-&gt;6)-lipid A + ADP + H(+)</text>
        <dbReference type="Rhea" id="RHEA:74071"/>
        <dbReference type="ChEBI" id="CHEBI:15378"/>
        <dbReference type="ChEBI" id="CHEBI:61506"/>
        <dbReference type="ChEBI" id="CHEBI:193068"/>
        <dbReference type="ChEBI" id="CHEBI:193069"/>
        <dbReference type="ChEBI" id="CHEBI:456216"/>
        <dbReference type="EC" id="2.4.99.24"/>
    </reaction>
</comment>
<dbReference type="NCBIfam" id="TIGR02195">
    <property type="entry name" value="heptsyl_trn_II"/>
    <property type="match status" value="1"/>
</dbReference>
<dbReference type="PANTHER" id="PTHR30160:SF7">
    <property type="entry name" value="ADP-HEPTOSE--LPS HEPTOSYLTRANSFERASE 2"/>
    <property type="match status" value="1"/>
</dbReference>
<dbReference type="EC" id="2.4.99.24" evidence="4"/>
<organism evidence="6">
    <name type="scientific">Polynucleobacter sp. UK-FUSCHL-C3</name>
    <dbReference type="NCBI Taxonomy" id="2955208"/>
    <lineage>
        <taxon>Bacteria</taxon>
        <taxon>Pseudomonadati</taxon>
        <taxon>Pseudomonadota</taxon>
        <taxon>Betaproteobacteria</taxon>
        <taxon>Burkholderiales</taxon>
        <taxon>Burkholderiaceae</taxon>
        <taxon>Polynucleobacter</taxon>
    </lineage>
</organism>
<keyword evidence="1" id="KW-0328">Glycosyltransferase</keyword>
<dbReference type="InterPro" id="IPR002201">
    <property type="entry name" value="Glyco_trans_9"/>
</dbReference>
<evidence type="ECO:0000256" key="1">
    <source>
        <dbReference type="ARBA" id="ARBA00022676"/>
    </source>
</evidence>
<evidence type="ECO:0000256" key="5">
    <source>
        <dbReference type="ARBA" id="ARBA00047503"/>
    </source>
</evidence>
<accession>A0AAU8A1T8</accession>